<feature type="transmembrane region" description="Helical" evidence="7">
    <location>
        <begin position="40"/>
        <end position="73"/>
    </location>
</feature>
<dbReference type="EMBL" id="CP007268">
    <property type="protein sequence ID" value="AHK80391.1"/>
    <property type="molecule type" value="Genomic_DNA"/>
</dbReference>
<protein>
    <submittedName>
        <fullName evidence="8">ABC transporter</fullName>
    </submittedName>
</protein>
<dbReference type="GO" id="GO:0010043">
    <property type="term" value="P:response to zinc ion"/>
    <property type="evidence" value="ECO:0007669"/>
    <property type="project" value="TreeGrafter"/>
</dbReference>
<dbReference type="InterPro" id="IPR001626">
    <property type="entry name" value="ABC_TroCD"/>
</dbReference>
<keyword evidence="9" id="KW-1185">Reference proteome</keyword>
<dbReference type="KEGG" id="hhc:M911_15945"/>
<dbReference type="HOGENOM" id="CLU_1021768_0_0_6"/>
<comment type="similarity">
    <text evidence="2 6">Belongs to the ABC-3 integral membrane protein family.</text>
</comment>
<evidence type="ECO:0000256" key="6">
    <source>
        <dbReference type="RuleBase" id="RU003943"/>
    </source>
</evidence>
<reference evidence="8 9" key="1">
    <citation type="journal article" date="2014" name="J Genomics">
        <title>Draft Genome Sequence of the Extremely Halophilic Phototrophic Purple Sulfur Bacterium Halorhodospira halochloris.</title>
        <authorList>
            <person name="Singh K.S."/>
            <person name="Kirksey J."/>
            <person name="Hoff W.D."/>
            <person name="Deole R."/>
        </authorList>
    </citation>
    <scope>NUCLEOTIDE SEQUENCE [LARGE SCALE GENOMIC DNA]</scope>
    <source>
        <strain evidence="8 9">A</strain>
    </source>
</reference>
<feature type="transmembrane region" description="Helical" evidence="7">
    <location>
        <begin position="175"/>
        <end position="202"/>
    </location>
</feature>
<dbReference type="GO" id="GO:0055085">
    <property type="term" value="P:transmembrane transport"/>
    <property type="evidence" value="ECO:0007669"/>
    <property type="project" value="InterPro"/>
</dbReference>
<keyword evidence="6" id="KW-0813">Transport</keyword>
<accession>W8KXV3</accession>
<dbReference type="OrthoDB" id="9180660at2"/>
<feature type="transmembrane region" description="Helical" evidence="7">
    <location>
        <begin position="85"/>
        <end position="106"/>
    </location>
</feature>
<dbReference type="PANTHER" id="PTHR30477:SF19">
    <property type="entry name" value="METAL ABC TRANSPORTER PERMEASE"/>
    <property type="match status" value="1"/>
</dbReference>
<evidence type="ECO:0000256" key="1">
    <source>
        <dbReference type="ARBA" id="ARBA00004141"/>
    </source>
</evidence>
<dbReference type="Pfam" id="PF00950">
    <property type="entry name" value="ABC-3"/>
    <property type="match status" value="1"/>
</dbReference>
<evidence type="ECO:0000256" key="4">
    <source>
        <dbReference type="ARBA" id="ARBA00022989"/>
    </source>
</evidence>
<dbReference type="SUPFAM" id="SSF81345">
    <property type="entry name" value="ABC transporter involved in vitamin B12 uptake, BtuC"/>
    <property type="match status" value="1"/>
</dbReference>
<evidence type="ECO:0000313" key="8">
    <source>
        <dbReference type="EMBL" id="AHK80391.1"/>
    </source>
</evidence>
<feature type="transmembrane region" description="Helical" evidence="7">
    <location>
        <begin position="12"/>
        <end position="33"/>
    </location>
</feature>
<evidence type="ECO:0000256" key="3">
    <source>
        <dbReference type="ARBA" id="ARBA00022692"/>
    </source>
</evidence>
<keyword evidence="4 7" id="KW-1133">Transmembrane helix</keyword>
<feature type="transmembrane region" description="Helical" evidence="7">
    <location>
        <begin position="214"/>
        <end position="234"/>
    </location>
</feature>
<dbReference type="GO" id="GO:0043190">
    <property type="term" value="C:ATP-binding cassette (ABC) transporter complex"/>
    <property type="evidence" value="ECO:0007669"/>
    <property type="project" value="InterPro"/>
</dbReference>
<name>W8KXV3_9GAMM</name>
<evidence type="ECO:0000256" key="2">
    <source>
        <dbReference type="ARBA" id="ARBA00008034"/>
    </source>
</evidence>
<comment type="subcellular location">
    <subcellularLocation>
        <location evidence="6">Cell membrane</location>
        <topology evidence="6">Multi-pass membrane protein</topology>
    </subcellularLocation>
    <subcellularLocation>
        <location evidence="1">Membrane</location>
        <topology evidence="1">Multi-pass membrane protein</topology>
    </subcellularLocation>
</comment>
<dbReference type="Gene3D" id="1.10.3470.10">
    <property type="entry name" value="ABC transporter involved in vitamin B12 uptake, BtuC"/>
    <property type="match status" value="1"/>
</dbReference>
<dbReference type="AlphaFoldDB" id="W8KXV3"/>
<reference evidence="9" key="2">
    <citation type="submission" date="2014-02" db="EMBL/GenBank/DDBJ databases">
        <title>Draft Genome Sequence of extremely halophilic bacteria Halorhodospira halochloris.</title>
        <authorList>
            <person name="Singh K.S."/>
        </authorList>
    </citation>
    <scope>NUCLEOTIDE SEQUENCE [LARGE SCALE GENOMIC DNA]</scope>
    <source>
        <strain evidence="9">A</strain>
    </source>
</reference>
<keyword evidence="3 6" id="KW-0812">Transmembrane</keyword>
<keyword evidence="5 7" id="KW-0472">Membrane</keyword>
<dbReference type="RefSeq" id="WP_025282944.1">
    <property type="nucleotide sequence ID" value="NZ_CP007268.1"/>
</dbReference>
<feature type="transmembrane region" description="Helical" evidence="7">
    <location>
        <begin position="126"/>
        <end position="145"/>
    </location>
</feature>
<gene>
    <name evidence="8" type="ORF">M911_15945</name>
</gene>
<organism evidence="8 9">
    <name type="scientific">Ectothiorhodospira haloalkaliphila</name>
    <dbReference type="NCBI Taxonomy" id="421628"/>
    <lineage>
        <taxon>Bacteria</taxon>
        <taxon>Pseudomonadati</taxon>
        <taxon>Pseudomonadota</taxon>
        <taxon>Gammaproteobacteria</taxon>
        <taxon>Chromatiales</taxon>
        <taxon>Ectothiorhodospiraceae</taxon>
        <taxon>Ectothiorhodospira</taxon>
    </lineage>
</organism>
<feature type="transmembrane region" description="Helical" evidence="7">
    <location>
        <begin position="240"/>
        <end position="257"/>
    </location>
</feature>
<dbReference type="InterPro" id="IPR037294">
    <property type="entry name" value="ABC_BtuC-like"/>
</dbReference>
<dbReference type="PANTHER" id="PTHR30477">
    <property type="entry name" value="ABC-TRANSPORTER METAL-BINDING PROTEIN"/>
    <property type="match status" value="1"/>
</dbReference>
<sequence>MLELLFDPLFRLPFITGLLLAPVAAIAGVYLRLREEWLAALAYAQVAAAGAVVAVVLHAPVMLGALAAAGLVATVKGLLANPGNHHFVIFILLGWGVALVAGSFSAHGEMVGQSLMDGQLYFTGQAHLLGALALLVIGTLCMSWLSQRLLMDRFFPDYFSANGIPAWRHRVAFDWLVVAIVAVATTAFGVMAAFALLFIPAWVAWGVAQGWRNVLIIAAGLAVVAYVIAFVVAVAVDQPFGPMLVLILCATALLRFARRGVRSASPSAAPARAPSVAPEAAHRK</sequence>
<evidence type="ECO:0000256" key="5">
    <source>
        <dbReference type="ARBA" id="ARBA00023136"/>
    </source>
</evidence>
<evidence type="ECO:0000256" key="7">
    <source>
        <dbReference type="SAM" id="Phobius"/>
    </source>
</evidence>
<dbReference type="Proteomes" id="UP000019442">
    <property type="component" value="Chromosome"/>
</dbReference>
<evidence type="ECO:0000313" key="9">
    <source>
        <dbReference type="Proteomes" id="UP000019442"/>
    </source>
</evidence>
<proteinExistence type="inferred from homology"/>